<dbReference type="GO" id="GO:0008168">
    <property type="term" value="F:methyltransferase activity"/>
    <property type="evidence" value="ECO:0007669"/>
    <property type="project" value="UniProtKB-KW"/>
</dbReference>
<dbReference type="Gene3D" id="3.40.50.150">
    <property type="entry name" value="Vaccinia Virus protein VP39"/>
    <property type="match status" value="1"/>
</dbReference>
<dbReference type="EC" id="2.1.-.-" evidence="2"/>
<protein>
    <submittedName>
        <fullName evidence="2">Class I SAM-dependent methyltransferase</fullName>
        <ecNumber evidence="2">2.1.-.-</ecNumber>
    </submittedName>
</protein>
<organism evidence="2 3">
    <name type="scientific">Chitinophaga defluvii</name>
    <dbReference type="NCBI Taxonomy" id="3163343"/>
    <lineage>
        <taxon>Bacteria</taxon>
        <taxon>Pseudomonadati</taxon>
        <taxon>Bacteroidota</taxon>
        <taxon>Chitinophagia</taxon>
        <taxon>Chitinophagales</taxon>
        <taxon>Chitinophagaceae</taxon>
        <taxon>Chitinophaga</taxon>
    </lineage>
</organism>
<name>A0ABV2TAT5_9BACT</name>
<keyword evidence="3" id="KW-1185">Reference proteome</keyword>
<dbReference type="PANTHER" id="PTHR12843:SF5">
    <property type="entry name" value="EEF1A LYSINE METHYLTRANSFERASE 2"/>
    <property type="match status" value="1"/>
</dbReference>
<dbReference type="RefSeq" id="WP_354662706.1">
    <property type="nucleotide sequence ID" value="NZ_JBEXAC010000002.1"/>
</dbReference>
<gene>
    <name evidence="2" type="ORF">ABR189_22335</name>
</gene>
<reference evidence="2 3" key="1">
    <citation type="submission" date="2024-06" db="EMBL/GenBank/DDBJ databases">
        <title>Chitinophaga defluvii sp. nov., isolated from municipal sewage.</title>
        <authorList>
            <person name="Zhang L."/>
        </authorList>
    </citation>
    <scope>NUCLEOTIDE SEQUENCE [LARGE SCALE GENOMIC DNA]</scope>
    <source>
        <strain evidence="2 3">H8</strain>
    </source>
</reference>
<keyword evidence="2" id="KW-0489">Methyltransferase</keyword>
<evidence type="ECO:0000313" key="2">
    <source>
        <dbReference type="EMBL" id="MET7000146.1"/>
    </source>
</evidence>
<dbReference type="InterPro" id="IPR029063">
    <property type="entry name" value="SAM-dependent_MTases_sf"/>
</dbReference>
<dbReference type="EMBL" id="JBEXAC010000002">
    <property type="protein sequence ID" value="MET7000146.1"/>
    <property type="molecule type" value="Genomic_DNA"/>
</dbReference>
<dbReference type="Proteomes" id="UP001549749">
    <property type="component" value="Unassembled WGS sequence"/>
</dbReference>
<dbReference type="SUPFAM" id="SSF53335">
    <property type="entry name" value="S-adenosyl-L-methionine-dependent methyltransferases"/>
    <property type="match status" value="1"/>
</dbReference>
<dbReference type="CDD" id="cd02440">
    <property type="entry name" value="AdoMet_MTases"/>
    <property type="match status" value="1"/>
</dbReference>
<keyword evidence="2" id="KW-0808">Transferase</keyword>
<dbReference type="PANTHER" id="PTHR12843">
    <property type="entry name" value="PROTEIN-LYSINE N-METHYLTRANSFERASE METTL10"/>
    <property type="match status" value="1"/>
</dbReference>
<feature type="domain" description="Methyltransferase" evidence="1">
    <location>
        <begin position="60"/>
        <end position="155"/>
    </location>
</feature>
<evidence type="ECO:0000259" key="1">
    <source>
        <dbReference type="Pfam" id="PF13649"/>
    </source>
</evidence>
<sequence>MKSNFKKYEHTTTPTMHTNKAHWENVYHTRQPEEVSWTQATPHTSLDFIRAFNLPKTAAIIDIGGGDSKLADYLLEEGYENITVLDISAKALEKAQHRLGDKADKIKWIVQDITTFAPDTQYHLWHDRAAFHFLTAETQVHKYLHTMQQCIPSGGYAVMGTFATTGPEKCSGLPIQQYDENTLAQLLQNGFEKIKCMTTTHTTPFNTKQDFLFCSFRRKEA</sequence>
<proteinExistence type="predicted"/>
<dbReference type="Pfam" id="PF13649">
    <property type="entry name" value="Methyltransf_25"/>
    <property type="match status" value="1"/>
</dbReference>
<dbReference type="GO" id="GO:0032259">
    <property type="term" value="P:methylation"/>
    <property type="evidence" value="ECO:0007669"/>
    <property type="project" value="UniProtKB-KW"/>
</dbReference>
<evidence type="ECO:0000313" key="3">
    <source>
        <dbReference type="Proteomes" id="UP001549749"/>
    </source>
</evidence>
<dbReference type="InterPro" id="IPR041698">
    <property type="entry name" value="Methyltransf_25"/>
</dbReference>
<comment type="caution">
    <text evidence="2">The sequence shown here is derived from an EMBL/GenBank/DDBJ whole genome shotgun (WGS) entry which is preliminary data.</text>
</comment>
<accession>A0ABV2TAT5</accession>